<dbReference type="InterPro" id="IPR008210">
    <property type="entry name" value="PEP_carboxykinase_N"/>
</dbReference>
<evidence type="ECO:0000256" key="3">
    <source>
        <dbReference type="ARBA" id="ARBA00012363"/>
    </source>
</evidence>
<dbReference type="GO" id="GO:0016301">
    <property type="term" value="F:kinase activity"/>
    <property type="evidence" value="ECO:0007669"/>
    <property type="project" value="UniProtKB-KW"/>
</dbReference>
<protein>
    <recommendedName>
        <fullName evidence="3">phosphoenolpyruvate carboxykinase (ATP)</fullName>
        <ecNumber evidence="3">4.1.1.49</ecNumber>
    </recommendedName>
</protein>
<organism evidence="8 9">
    <name type="scientific">Loigolactobacillus backii</name>
    <dbReference type="NCBI Taxonomy" id="375175"/>
    <lineage>
        <taxon>Bacteria</taxon>
        <taxon>Bacillati</taxon>
        <taxon>Bacillota</taxon>
        <taxon>Bacilli</taxon>
        <taxon>Lactobacillales</taxon>
        <taxon>Lactobacillaceae</taxon>
        <taxon>Loigolactobacillus</taxon>
    </lineage>
</organism>
<dbReference type="EC" id="4.1.1.49" evidence="3"/>
<dbReference type="InterPro" id="IPR013035">
    <property type="entry name" value="PEP_carboxykinase_C"/>
</dbReference>
<keyword evidence="8" id="KW-0808">Transferase</keyword>
<evidence type="ECO:0000256" key="2">
    <source>
        <dbReference type="ARBA" id="ARBA00006052"/>
    </source>
</evidence>
<dbReference type="UniPathway" id="UPA00138"/>
<evidence type="ECO:0000256" key="1">
    <source>
        <dbReference type="ARBA" id="ARBA00004742"/>
    </source>
</evidence>
<dbReference type="SUPFAM" id="SSF53795">
    <property type="entry name" value="PEP carboxykinase-like"/>
    <property type="match status" value="1"/>
</dbReference>
<keyword evidence="9" id="KW-1185">Reference proteome</keyword>
<keyword evidence="4" id="KW-0547">Nucleotide-binding</keyword>
<evidence type="ECO:0000313" key="9">
    <source>
        <dbReference type="Proteomes" id="UP000078582"/>
    </source>
</evidence>
<dbReference type="Gene3D" id="3.40.449.10">
    <property type="entry name" value="Phosphoenolpyruvate Carboxykinase, domain 1"/>
    <property type="match status" value="1"/>
</dbReference>
<keyword evidence="8" id="KW-0418">Kinase</keyword>
<comment type="pathway">
    <text evidence="1">Carbohydrate biosynthesis; gluconeogenesis.</text>
</comment>
<keyword evidence="5" id="KW-0067">ATP-binding</keyword>
<dbReference type="InterPro" id="IPR001272">
    <property type="entry name" value="PEP_carboxykinase_ATP"/>
</dbReference>
<dbReference type="Proteomes" id="UP000078582">
    <property type="component" value="Chromosome"/>
</dbReference>
<dbReference type="Gene3D" id="3.90.228.20">
    <property type="match status" value="1"/>
</dbReference>
<keyword evidence="6" id="KW-0456">Lyase</keyword>
<evidence type="ECO:0000256" key="7">
    <source>
        <dbReference type="ARBA" id="ARBA00047371"/>
    </source>
</evidence>
<comment type="similarity">
    <text evidence="2">Belongs to the phosphoenolpyruvate carboxykinase (ATP) family.</text>
</comment>
<evidence type="ECO:0000256" key="6">
    <source>
        <dbReference type="ARBA" id="ARBA00023239"/>
    </source>
</evidence>
<gene>
    <name evidence="8" type="ORF">AYR53_08595</name>
</gene>
<sequence>MSTVGQYNESTIRKTNPIFSQLRTTIESTFYGNNITAINDVATAYHLAHDAPETIITDLPIKYADELGLPADAVMLVDNNGQIVGRTAAARRILGHSGVDTAVMAKIAREAIYQGSKQTFYKTSVVVGLDEDFMLKAHLAIPKGFENNLLSYLLNFQAINQHYAKHYQASTAYNEGDIFIYANPDFQHPDFPNGLALFDPQHNVAIILGLRYFGELKKATLTLAWATAHRNGYVACHGGEKAFHFTDRPDQVYAMFGLSGSGKSTLTHAKHGGRFKTTVLHDDAFVISRKNGSSVALEPAYFDKTNDYPSGTAETEYFMTLMNVGVTLNTAGQKTLVTEDLRNGNGRTVKSRYASTNRVDKESAPINAIFWIMKDDSLPPVIKVSDPILAATLGVTLATKRSSAENLVGKIDRKALVIEPFADPFRAYPLKEDYSDFKSLFEEQKVACYILNTGFYNGIKVQKEDTLAILEKIANQTANWQNFGSLNYLSYLALPGYPVDFSDSDYRITLKAHLEIRLDWLKNYDQNHTGQELPSEIQTSLQTLIDQLNA</sequence>
<name>A0A192H365_9LACO</name>
<dbReference type="SUPFAM" id="SSF68923">
    <property type="entry name" value="PEP carboxykinase N-terminal domain"/>
    <property type="match status" value="1"/>
</dbReference>
<dbReference type="GeneID" id="42982314"/>
<dbReference type="GO" id="GO:0004612">
    <property type="term" value="F:phosphoenolpyruvate carboxykinase (ATP) activity"/>
    <property type="evidence" value="ECO:0007669"/>
    <property type="project" value="UniProtKB-EC"/>
</dbReference>
<dbReference type="AlphaFoldDB" id="A0A192H365"/>
<reference evidence="8 9" key="1">
    <citation type="submission" date="2016-03" db="EMBL/GenBank/DDBJ databases">
        <title>Pediococcus and Lactobacillus from brewery environment - whole genome sequencing and assembly.</title>
        <authorList>
            <person name="Behr J."/>
            <person name="Geissler A.J."/>
            <person name="Vogel R.F."/>
        </authorList>
    </citation>
    <scope>NUCLEOTIDE SEQUENCE [LARGE SCALE GENOMIC DNA]</scope>
    <source>
        <strain evidence="8 9">TMW 1.1989</strain>
    </source>
</reference>
<keyword evidence="8" id="KW-0670">Pyruvate</keyword>
<evidence type="ECO:0000256" key="4">
    <source>
        <dbReference type="ARBA" id="ARBA00022741"/>
    </source>
</evidence>
<evidence type="ECO:0000313" key="8">
    <source>
        <dbReference type="EMBL" id="ANK62805.1"/>
    </source>
</evidence>
<dbReference type="GO" id="GO:0006094">
    <property type="term" value="P:gluconeogenesis"/>
    <property type="evidence" value="ECO:0007669"/>
    <property type="project" value="UniProtKB-UniPathway"/>
</dbReference>
<proteinExistence type="inferred from homology"/>
<accession>A0A192H365</accession>
<dbReference type="EMBL" id="CP014873">
    <property type="protein sequence ID" value="ANK62805.1"/>
    <property type="molecule type" value="Genomic_DNA"/>
</dbReference>
<dbReference type="STRING" id="375175.AYR53_08595"/>
<dbReference type="RefSeq" id="WP_068280791.1">
    <property type="nucleotide sequence ID" value="NZ_CP014873.1"/>
</dbReference>
<comment type="catalytic activity">
    <reaction evidence="7">
        <text>oxaloacetate + ATP = phosphoenolpyruvate + ADP + CO2</text>
        <dbReference type="Rhea" id="RHEA:18617"/>
        <dbReference type="ChEBI" id="CHEBI:16452"/>
        <dbReference type="ChEBI" id="CHEBI:16526"/>
        <dbReference type="ChEBI" id="CHEBI:30616"/>
        <dbReference type="ChEBI" id="CHEBI:58702"/>
        <dbReference type="ChEBI" id="CHEBI:456216"/>
        <dbReference type="EC" id="4.1.1.49"/>
    </reaction>
</comment>
<evidence type="ECO:0000256" key="5">
    <source>
        <dbReference type="ARBA" id="ARBA00022840"/>
    </source>
</evidence>
<dbReference type="OrthoDB" id="9806325at2"/>
<dbReference type="Pfam" id="PF01293">
    <property type="entry name" value="PEPCK_ATP"/>
    <property type="match status" value="1"/>
</dbReference>
<dbReference type="GO" id="GO:0005524">
    <property type="term" value="F:ATP binding"/>
    <property type="evidence" value="ECO:0007669"/>
    <property type="project" value="UniProtKB-KW"/>
</dbReference>